<evidence type="ECO:0000256" key="5">
    <source>
        <dbReference type="ARBA" id="ARBA00023145"/>
    </source>
</evidence>
<dbReference type="Pfam" id="PF08246">
    <property type="entry name" value="Inhibitor_I29"/>
    <property type="match status" value="1"/>
</dbReference>
<dbReference type="PROSITE" id="PS00639">
    <property type="entry name" value="THIOL_PROTEASE_HIS"/>
    <property type="match status" value="1"/>
</dbReference>
<dbReference type="InterPro" id="IPR013201">
    <property type="entry name" value="Prot_inhib_I29"/>
</dbReference>
<sequence>MFSKLVVVVCLALAVCANEEAFKTFKVKFQKNYSNEDEHQVRYEIFNNNLQTIQEHNAKYNQGLVSWYMAVNQFTDMTPEEFRTTILAAQPANLSQWGTTEQHVAAVEAPASIDWRTQNLVTGVKNQGSCGSCWTFSAVGTLEGAYAKAHGELLSFSEQELVDCCTDASGYNGAGCNGGVIQSAIDYVRDHGIVLESSYAYEAVQKSCRQSGSVFTVKGYTEIKANNEDDLKNAVGNVGPVAVAVNANGFQNYGGGVYDDSGCSHSINHGVLAVGYADDYWIVKNSWGASWGESGYIKMKMGYNICAIASQACYPNV</sequence>
<dbReference type="InterPro" id="IPR025660">
    <property type="entry name" value="Pept_his_AS"/>
</dbReference>
<dbReference type="EMBL" id="JBDJPC010000004">
    <property type="protein sequence ID" value="KAL1506826.1"/>
    <property type="molecule type" value="Genomic_DNA"/>
</dbReference>
<dbReference type="PRINTS" id="PR00705">
    <property type="entry name" value="PAPAIN"/>
</dbReference>
<accession>A0ABD1F0L4</accession>
<dbReference type="Proteomes" id="UP001566132">
    <property type="component" value="Unassembled WGS sequence"/>
</dbReference>
<dbReference type="InterPro" id="IPR038765">
    <property type="entry name" value="Papain-like_cys_pep_sf"/>
</dbReference>
<dbReference type="PANTHER" id="PTHR12411">
    <property type="entry name" value="CYSTEINE PROTEASE FAMILY C1-RELATED"/>
    <property type="match status" value="1"/>
</dbReference>
<dbReference type="InterPro" id="IPR000668">
    <property type="entry name" value="Peptidase_C1A_C"/>
</dbReference>
<organism evidence="10 11">
    <name type="scientific">Hypothenemus hampei</name>
    <name type="common">Coffee berry borer</name>
    <dbReference type="NCBI Taxonomy" id="57062"/>
    <lineage>
        <taxon>Eukaryota</taxon>
        <taxon>Metazoa</taxon>
        <taxon>Ecdysozoa</taxon>
        <taxon>Arthropoda</taxon>
        <taxon>Hexapoda</taxon>
        <taxon>Insecta</taxon>
        <taxon>Pterygota</taxon>
        <taxon>Neoptera</taxon>
        <taxon>Endopterygota</taxon>
        <taxon>Coleoptera</taxon>
        <taxon>Polyphaga</taxon>
        <taxon>Cucujiformia</taxon>
        <taxon>Curculionidae</taxon>
        <taxon>Scolytinae</taxon>
        <taxon>Hypothenemus</taxon>
    </lineage>
</organism>
<feature type="signal peptide" evidence="7">
    <location>
        <begin position="1"/>
        <end position="17"/>
    </location>
</feature>
<dbReference type="SMART" id="SM00848">
    <property type="entry name" value="Inhibitor_I29"/>
    <property type="match status" value="1"/>
</dbReference>
<dbReference type="SUPFAM" id="SSF54001">
    <property type="entry name" value="Cysteine proteinases"/>
    <property type="match status" value="1"/>
</dbReference>
<evidence type="ECO:0000259" key="8">
    <source>
        <dbReference type="SMART" id="SM00645"/>
    </source>
</evidence>
<protein>
    <submittedName>
        <fullName evidence="10">Uncharacterized protein</fullName>
    </submittedName>
</protein>
<dbReference type="Pfam" id="PF00112">
    <property type="entry name" value="Peptidase_C1"/>
    <property type="match status" value="1"/>
</dbReference>
<keyword evidence="5" id="KW-0865">Zymogen</keyword>
<dbReference type="GO" id="GO:0006508">
    <property type="term" value="P:proteolysis"/>
    <property type="evidence" value="ECO:0007669"/>
    <property type="project" value="UniProtKB-KW"/>
</dbReference>
<keyword evidence="6" id="KW-1015">Disulfide bond</keyword>
<keyword evidence="4" id="KW-0788">Thiol protease</keyword>
<dbReference type="PROSITE" id="PS00640">
    <property type="entry name" value="THIOL_PROTEASE_ASN"/>
    <property type="match status" value="1"/>
</dbReference>
<dbReference type="InterPro" id="IPR013128">
    <property type="entry name" value="Peptidase_C1A"/>
</dbReference>
<evidence type="ECO:0000256" key="2">
    <source>
        <dbReference type="ARBA" id="ARBA00022670"/>
    </source>
</evidence>
<comment type="similarity">
    <text evidence="1">Belongs to the peptidase C1 family.</text>
</comment>
<reference evidence="10 11" key="1">
    <citation type="submission" date="2024-05" db="EMBL/GenBank/DDBJ databases">
        <title>Genetic variation in Jamaican populations of the coffee berry borer (Hypothenemus hampei).</title>
        <authorList>
            <person name="Errbii M."/>
            <person name="Myrie A."/>
        </authorList>
    </citation>
    <scope>NUCLEOTIDE SEQUENCE [LARGE SCALE GENOMIC DNA]</scope>
    <source>
        <strain evidence="10">JA-Hopewell-2020-01-JO</strain>
        <tissue evidence="10">Whole body</tissue>
    </source>
</reference>
<name>A0ABD1F0L4_HYPHA</name>
<comment type="caution">
    <text evidence="10">The sequence shown here is derived from an EMBL/GenBank/DDBJ whole genome shotgun (WGS) entry which is preliminary data.</text>
</comment>
<keyword evidence="11" id="KW-1185">Reference proteome</keyword>
<dbReference type="FunFam" id="3.90.70.10:FF:000006">
    <property type="entry name" value="Cathepsin S"/>
    <property type="match status" value="1"/>
</dbReference>
<dbReference type="InterPro" id="IPR025661">
    <property type="entry name" value="Pept_asp_AS"/>
</dbReference>
<keyword evidence="2" id="KW-0645">Protease</keyword>
<dbReference type="GO" id="GO:0008234">
    <property type="term" value="F:cysteine-type peptidase activity"/>
    <property type="evidence" value="ECO:0007669"/>
    <property type="project" value="UniProtKB-KW"/>
</dbReference>
<keyword evidence="3" id="KW-0378">Hydrolase</keyword>
<evidence type="ECO:0000259" key="9">
    <source>
        <dbReference type="SMART" id="SM00848"/>
    </source>
</evidence>
<feature type="chain" id="PRO_5044742429" evidence="7">
    <location>
        <begin position="18"/>
        <end position="317"/>
    </location>
</feature>
<evidence type="ECO:0000256" key="4">
    <source>
        <dbReference type="ARBA" id="ARBA00022807"/>
    </source>
</evidence>
<evidence type="ECO:0000313" key="10">
    <source>
        <dbReference type="EMBL" id="KAL1506826.1"/>
    </source>
</evidence>
<evidence type="ECO:0000313" key="11">
    <source>
        <dbReference type="Proteomes" id="UP001566132"/>
    </source>
</evidence>
<dbReference type="PROSITE" id="PS00139">
    <property type="entry name" value="THIOL_PROTEASE_CYS"/>
    <property type="match status" value="1"/>
</dbReference>
<gene>
    <name evidence="10" type="ORF">ABEB36_006116</name>
</gene>
<dbReference type="SMART" id="SM00645">
    <property type="entry name" value="Pept_C1"/>
    <property type="match status" value="1"/>
</dbReference>
<evidence type="ECO:0000256" key="7">
    <source>
        <dbReference type="SAM" id="SignalP"/>
    </source>
</evidence>
<keyword evidence="7" id="KW-0732">Signal</keyword>
<dbReference type="InterPro" id="IPR000169">
    <property type="entry name" value="Pept_cys_AS"/>
</dbReference>
<dbReference type="InterPro" id="IPR039417">
    <property type="entry name" value="Peptidase_C1A_papain-like"/>
</dbReference>
<evidence type="ECO:0000256" key="6">
    <source>
        <dbReference type="ARBA" id="ARBA00023157"/>
    </source>
</evidence>
<evidence type="ECO:0000256" key="3">
    <source>
        <dbReference type="ARBA" id="ARBA00022801"/>
    </source>
</evidence>
<proteinExistence type="inferred from homology"/>
<dbReference type="Gene3D" id="3.90.70.10">
    <property type="entry name" value="Cysteine proteinases"/>
    <property type="match status" value="1"/>
</dbReference>
<feature type="domain" description="Cathepsin propeptide inhibitor" evidence="9">
    <location>
        <begin position="22"/>
        <end position="82"/>
    </location>
</feature>
<evidence type="ECO:0000256" key="1">
    <source>
        <dbReference type="ARBA" id="ARBA00008455"/>
    </source>
</evidence>
<dbReference type="CDD" id="cd02248">
    <property type="entry name" value="Peptidase_C1A"/>
    <property type="match status" value="1"/>
</dbReference>
<dbReference type="AlphaFoldDB" id="A0ABD1F0L4"/>
<feature type="domain" description="Peptidase C1A papain C-terminal" evidence="8">
    <location>
        <begin position="109"/>
        <end position="316"/>
    </location>
</feature>